<gene>
    <name evidence="2" type="ORF">GA0070215_12776</name>
</gene>
<evidence type="ECO:0000313" key="2">
    <source>
        <dbReference type="EMBL" id="SCF43041.1"/>
    </source>
</evidence>
<protein>
    <submittedName>
        <fullName evidence="2">Uncharacterized protein</fullName>
    </submittedName>
</protein>
<keyword evidence="3" id="KW-1185">Reference proteome</keyword>
<evidence type="ECO:0000256" key="1">
    <source>
        <dbReference type="SAM" id="MobiDB-lite"/>
    </source>
</evidence>
<proteinExistence type="predicted"/>
<feature type="compositionally biased region" description="Basic and acidic residues" evidence="1">
    <location>
        <begin position="23"/>
        <end position="33"/>
    </location>
</feature>
<dbReference type="AlphaFoldDB" id="A0A1C5AD97"/>
<evidence type="ECO:0000313" key="3">
    <source>
        <dbReference type="Proteomes" id="UP000198551"/>
    </source>
</evidence>
<accession>A0A1C5AD97</accession>
<dbReference type="Proteomes" id="UP000198551">
    <property type="component" value="Unassembled WGS sequence"/>
</dbReference>
<organism evidence="2 3">
    <name type="scientific">Micromonospora marina</name>
    <dbReference type="NCBI Taxonomy" id="307120"/>
    <lineage>
        <taxon>Bacteria</taxon>
        <taxon>Bacillati</taxon>
        <taxon>Actinomycetota</taxon>
        <taxon>Actinomycetes</taxon>
        <taxon>Micromonosporales</taxon>
        <taxon>Micromonosporaceae</taxon>
        <taxon>Micromonospora</taxon>
    </lineage>
</organism>
<name>A0A1C5AD97_9ACTN</name>
<reference evidence="3" key="1">
    <citation type="submission" date="2016-06" db="EMBL/GenBank/DDBJ databases">
        <authorList>
            <person name="Varghese N."/>
        </authorList>
    </citation>
    <scope>NUCLEOTIDE SEQUENCE [LARGE SCALE GENOMIC DNA]</scope>
    <source>
        <strain evidence="3">DSM 45555</strain>
    </source>
</reference>
<feature type="compositionally biased region" description="Basic and acidic residues" evidence="1">
    <location>
        <begin position="1"/>
        <end position="14"/>
    </location>
</feature>
<dbReference type="EMBL" id="FMCV01000027">
    <property type="protein sequence ID" value="SCF43041.1"/>
    <property type="molecule type" value="Genomic_DNA"/>
</dbReference>
<feature type="region of interest" description="Disordered" evidence="1">
    <location>
        <begin position="1"/>
        <end position="57"/>
    </location>
</feature>
<feature type="compositionally biased region" description="Basic and acidic residues" evidence="1">
    <location>
        <begin position="42"/>
        <end position="53"/>
    </location>
</feature>
<sequence>MSECTERSEGREGMPGRPGMSECTERSEGREGMPSRPGMSECTERSEGREGMPSRHGMIAWMCARADHPVRPGPHRRGGVRP</sequence>